<dbReference type="Proteomes" id="UP000095286">
    <property type="component" value="Unplaced"/>
</dbReference>
<name>A0AC35UGE3_9BILA</name>
<protein>
    <submittedName>
        <fullName evidence="2">SH3 domain-containing protein</fullName>
    </submittedName>
</protein>
<proteinExistence type="predicted"/>
<evidence type="ECO:0000313" key="1">
    <source>
        <dbReference type="Proteomes" id="UP000095286"/>
    </source>
</evidence>
<sequence length="1923" mass="216974">MEERHHHAIRSFTESIDMDLPPAPELPSNLDIDKYEGGGMVSSSTQDTIIELSKEELDANGQLMGETHKYLMTVPGPGHTDQEQEQHQSLLKETASPDGSDDEVSLRKSIEVTTVVARPGFINTDGGRERDEMGRKYRQSMKERPRPTTPLTSSVLESFVGQSTLDRCNSEVGGKITVKLPSKDGNSRLNDRASSPWQIRPEDPFASGQSSRCRKTSESFNLDGDLLEDNYEFRNKAPVAPVVHRRSSVDWEAFEDCSSIADKVAFLHEINMERAAEASEAMETGDVKNEENAVVEIEVTEMDSADSGNVEHTAVFTIDSEPENMDEYGTIEAAIVDTSHLPEGVEYTDDGQFYLADDGQWYPVSALLEYNQETEYYGAEQYDYNNYPQEETGYYGDDSNIVPTMDTNVVAPIEEAQSVEAYQNGEQYYDNGVIFSEDGQYYLASDNQWYPVDINHEYYDETMVPAALDDVRIDLNNEQLPDQVQLDYDANQEDEPEHLIARRAVDVEPEEIPEEIGIPGDVEEPMQAYDYSSYGRPAEADIPPSRMALNLFSKAEIGQLEKVADPYAWGDAAEGPELQEERIQGSASNIEEAYHQEEVSQGVAASLPPRPAGPPVAKAGPPARPSAPIVTPKRPPPPSKKAEPAVKAPEEEDAWARFNKMSSNITSMVKQTEESLKHLGETSTCVDIKDESYMAEVGGSQGTVNFGMHKQMMSADKAKKDAKAEKKLKKHLGIKKDLPDYSPEKEEEMDRKAAELAQKLSEMRDDIGDWKKPEILKEEAKSVEPNFQRSNNWAGFDDTFNKNKPTIVASDSDFFKSAPITVGTITKEIEDPFQAPGSEGECQKSSGHVFDPFDVKSADEVMAELEAKVEQKLALRGDEDYYDGNMLTVDKRSNLSTPTQEGGSPISHRPMCFDDEFTAQDVYYSHTPTPLFDEDETEAIPVFREPHKGDGWDLLIRHPFKKKLMGDRFWKPCFCKLEGNYLKVYNDRKDPRPLLELLLQATYSISDSALQPYDAYGKLHTVKLQYVLYKEKVGIRQGQISRLVEGHVTKFGLPLEHSAQITVLAKFGATNSDSLTSFISAIEDVLFHCDCKRETNPVHTQDEVQIHCYDEYFGYVDLKNALSQQKARVRLYCLSFLTGKPSLEIGLNDRRRQGKEIVRRKDILPMFTERWIVYQNIEFHSTIDQTVFIDEHYLKLSPPDGVFFEIMRFRIRPPKNKEKPLSVRCIMKIAGSKIEIRIEAMAAASTQKHKEDVRTIPCEDIQIKFPIPEAWIYLFREERTWGVGSIHSKSRRPGKVKNLKDKLLGAVKHTENSMIEVAIGEAKYEHLFRSLVWRIPKLPEKHHEAYKTHLLTCRFELSSFDLMPEAFLPVCDVDFTMPLSTVSNTVVRSIGVEAHEDSDRVEKFVRYVSKYNYKFEIDYFHCDSLDAERGYECAVEKGVDEVKEDEVKGNQNDENDGNIKGFDELEINDRKFEQHDSSSDEEDAKPKKAIPMVQISMKGYEATTVSIQLPPKIAENVREDNQIASSDDEQTNKNAYDQHNTNSYDQQNTNSHDQQNTNSYDQQNIQYPKIASNEAYNNYEQNMNYSQGNEQVYPSINQVRGYQVPIETSGYQAPIEASGYQAPIEASGYEQAPVQTTAYQQQAPTTTPVQNPAYQQGPITTPIQTSGYRQQAPVQTSAYDQAPVQNSVYSQQAPVQNSVYPQQAPVQTSAYDQAPMQTSGYQHAPIQTSVYQQASIQSAQPYQQGSTNTAPIQTSTYQQSSIYPQAALSNQTSMYQQQPSQYYQGTNSQPIPIPQQTPLPPTQQAPGPYQPPINPQLIHQQYMASIYASQNQQPRVSQPQQSAPQTHPQQQYGAPPQTFYRPPQGAIPPQNITTSYGSHPQQQFTHPPPNIYPTASQPQQRPPQNYVGQPTNYPPQQQFNQYK</sequence>
<evidence type="ECO:0000313" key="2">
    <source>
        <dbReference type="WBParaSite" id="RSKR_0001104700.1"/>
    </source>
</evidence>
<accession>A0AC35UGE3</accession>
<organism evidence="1 2">
    <name type="scientific">Rhabditophanes sp. KR3021</name>
    <dbReference type="NCBI Taxonomy" id="114890"/>
    <lineage>
        <taxon>Eukaryota</taxon>
        <taxon>Metazoa</taxon>
        <taxon>Ecdysozoa</taxon>
        <taxon>Nematoda</taxon>
        <taxon>Chromadorea</taxon>
        <taxon>Rhabditida</taxon>
        <taxon>Tylenchina</taxon>
        <taxon>Panagrolaimomorpha</taxon>
        <taxon>Strongyloidoidea</taxon>
        <taxon>Alloionematidae</taxon>
        <taxon>Rhabditophanes</taxon>
    </lineage>
</organism>
<reference evidence="2" key="1">
    <citation type="submission" date="2016-11" db="UniProtKB">
        <authorList>
            <consortium name="WormBaseParasite"/>
        </authorList>
    </citation>
    <scope>IDENTIFICATION</scope>
    <source>
        <strain evidence="2">KR3021</strain>
    </source>
</reference>
<dbReference type="WBParaSite" id="RSKR_0001104700.1">
    <property type="protein sequence ID" value="RSKR_0001104700.1"/>
    <property type="gene ID" value="RSKR_0001104700"/>
</dbReference>